<dbReference type="Proteomes" id="UP001054945">
    <property type="component" value="Unassembled WGS sequence"/>
</dbReference>
<organism evidence="1 2">
    <name type="scientific">Caerostris extrusa</name>
    <name type="common">Bark spider</name>
    <name type="synonym">Caerostris bankana</name>
    <dbReference type="NCBI Taxonomy" id="172846"/>
    <lineage>
        <taxon>Eukaryota</taxon>
        <taxon>Metazoa</taxon>
        <taxon>Ecdysozoa</taxon>
        <taxon>Arthropoda</taxon>
        <taxon>Chelicerata</taxon>
        <taxon>Arachnida</taxon>
        <taxon>Araneae</taxon>
        <taxon>Araneomorphae</taxon>
        <taxon>Entelegynae</taxon>
        <taxon>Araneoidea</taxon>
        <taxon>Araneidae</taxon>
        <taxon>Caerostris</taxon>
    </lineage>
</organism>
<sequence length="88" mass="10406">MESSNQIFCCKKNIFTYVERALGKEYSRTTSPRNADFRKRIIKIGKEIPWKNPFRTSWFCVQMPNTEIVDWYKSGPSIKCSVEVESFQ</sequence>
<evidence type="ECO:0000313" key="1">
    <source>
        <dbReference type="EMBL" id="GIX75263.1"/>
    </source>
</evidence>
<reference evidence="1 2" key="1">
    <citation type="submission" date="2021-06" db="EMBL/GenBank/DDBJ databases">
        <title>Caerostris extrusa draft genome.</title>
        <authorList>
            <person name="Kono N."/>
            <person name="Arakawa K."/>
        </authorList>
    </citation>
    <scope>NUCLEOTIDE SEQUENCE [LARGE SCALE GENOMIC DNA]</scope>
</reference>
<dbReference type="EMBL" id="BPLR01020153">
    <property type="protein sequence ID" value="GIX75263.1"/>
    <property type="molecule type" value="Genomic_DNA"/>
</dbReference>
<name>A0AAV4MSI4_CAEEX</name>
<accession>A0AAV4MSI4</accession>
<evidence type="ECO:0000313" key="2">
    <source>
        <dbReference type="Proteomes" id="UP001054945"/>
    </source>
</evidence>
<proteinExistence type="predicted"/>
<dbReference type="AlphaFoldDB" id="A0AAV4MSI4"/>
<gene>
    <name evidence="1" type="ORF">CEXT_575971</name>
</gene>
<protein>
    <submittedName>
        <fullName evidence="1">Uncharacterized protein</fullName>
    </submittedName>
</protein>
<keyword evidence="2" id="KW-1185">Reference proteome</keyword>
<comment type="caution">
    <text evidence="1">The sequence shown here is derived from an EMBL/GenBank/DDBJ whole genome shotgun (WGS) entry which is preliminary data.</text>
</comment>